<dbReference type="AlphaFoldDB" id="A0A974NVH2"/>
<dbReference type="Proteomes" id="UP000595894">
    <property type="component" value="Chromosome"/>
</dbReference>
<reference evidence="9" key="1">
    <citation type="submission" date="2020-09" db="EMBL/GenBank/DDBJ databases">
        <title>Sphingomonas sp., a new species isolated from pork steak.</title>
        <authorList>
            <person name="Heidler von Heilborn D."/>
        </authorList>
    </citation>
    <scope>NUCLEOTIDE SEQUENCE [LARGE SCALE GENOMIC DNA]</scope>
</reference>
<dbReference type="RefSeq" id="WP_202094010.1">
    <property type="nucleotide sequence ID" value="NZ_CP061035.1"/>
</dbReference>
<evidence type="ECO:0000259" key="6">
    <source>
        <dbReference type="Pfam" id="PF02016"/>
    </source>
</evidence>
<accession>A0A974NVH2</accession>
<keyword evidence="3" id="KW-0645">Protease</keyword>
<organism evidence="8 9">
    <name type="scientific">Sphingomonas aliaeris</name>
    <dbReference type="NCBI Taxonomy" id="2759526"/>
    <lineage>
        <taxon>Bacteria</taxon>
        <taxon>Pseudomonadati</taxon>
        <taxon>Pseudomonadota</taxon>
        <taxon>Alphaproteobacteria</taxon>
        <taxon>Sphingomonadales</taxon>
        <taxon>Sphingomonadaceae</taxon>
        <taxon>Sphingomonas</taxon>
    </lineage>
</organism>
<dbReference type="SUPFAM" id="SSF52317">
    <property type="entry name" value="Class I glutamine amidotransferase-like"/>
    <property type="match status" value="1"/>
</dbReference>
<dbReference type="SUPFAM" id="SSF141986">
    <property type="entry name" value="LD-carboxypeptidase A C-terminal domain-like"/>
    <property type="match status" value="1"/>
</dbReference>
<dbReference type="EMBL" id="CP061035">
    <property type="protein sequence ID" value="QQV77498.1"/>
    <property type="molecule type" value="Genomic_DNA"/>
</dbReference>
<evidence type="ECO:0000256" key="2">
    <source>
        <dbReference type="ARBA" id="ARBA00022645"/>
    </source>
</evidence>
<name>A0A974NVH2_9SPHN</name>
<dbReference type="InterPro" id="IPR040449">
    <property type="entry name" value="Peptidase_S66_N"/>
</dbReference>
<dbReference type="GO" id="GO:0004180">
    <property type="term" value="F:carboxypeptidase activity"/>
    <property type="evidence" value="ECO:0007669"/>
    <property type="project" value="UniProtKB-KW"/>
</dbReference>
<keyword evidence="2" id="KW-0121">Carboxypeptidase</keyword>
<dbReference type="InterPro" id="IPR003507">
    <property type="entry name" value="S66_fam"/>
</dbReference>
<dbReference type="InterPro" id="IPR027478">
    <property type="entry name" value="LdcA_N"/>
</dbReference>
<evidence type="ECO:0000313" key="8">
    <source>
        <dbReference type="EMBL" id="QQV77498.1"/>
    </source>
</evidence>
<keyword evidence="5" id="KW-0720">Serine protease</keyword>
<dbReference type="Pfam" id="PF17676">
    <property type="entry name" value="Peptidase_S66C"/>
    <property type="match status" value="1"/>
</dbReference>
<dbReference type="PANTHER" id="PTHR30237">
    <property type="entry name" value="MURAMOYLTETRAPEPTIDE CARBOXYPEPTIDASE"/>
    <property type="match status" value="1"/>
</dbReference>
<evidence type="ECO:0000256" key="1">
    <source>
        <dbReference type="ARBA" id="ARBA00010233"/>
    </source>
</evidence>
<dbReference type="Gene3D" id="3.50.30.60">
    <property type="entry name" value="LD-carboxypeptidase A C-terminal domain-like"/>
    <property type="match status" value="1"/>
</dbReference>
<dbReference type="Pfam" id="PF02016">
    <property type="entry name" value="Peptidase_S66"/>
    <property type="match status" value="1"/>
</dbReference>
<evidence type="ECO:0000256" key="3">
    <source>
        <dbReference type="ARBA" id="ARBA00022670"/>
    </source>
</evidence>
<sequence>MKIGIVAPAKAITQQIAARATAFTAIAYPDVDLVFHPQCFATDGGHFAGSDAMRAAAFLEFANDAAFGALWFARGGYGSNRILEAVIPNLGPAAAAKSWVGYSDMGFLLGALYARRIGRPAHGPMVSDIQRSGGDATVTRALGWILGRDPRGLEPSIGKHPAAAFNLSILAALIGSQWLPDLTDHVLMIEEVSEPLYAVDRMLFTMANAMQLKGIAGVRLGRVSDIQPNDPPWGEALEAMIVRWCAEMKVPYLGRADIGHDAANKVVPFGHV</sequence>
<dbReference type="KEGG" id="sari:H5J25_01360"/>
<dbReference type="PANTHER" id="PTHR30237:SF2">
    <property type="entry name" value="MUREIN TETRAPEPTIDE CARBOXYPEPTIDASE"/>
    <property type="match status" value="1"/>
</dbReference>
<keyword evidence="4" id="KW-0378">Hydrolase</keyword>
<dbReference type="GO" id="GO:0006508">
    <property type="term" value="P:proteolysis"/>
    <property type="evidence" value="ECO:0007669"/>
    <property type="project" value="UniProtKB-KW"/>
</dbReference>
<comment type="similarity">
    <text evidence="1">Belongs to the peptidase S66 family.</text>
</comment>
<dbReference type="InterPro" id="IPR029062">
    <property type="entry name" value="Class_I_gatase-like"/>
</dbReference>
<evidence type="ECO:0000256" key="5">
    <source>
        <dbReference type="ARBA" id="ARBA00022825"/>
    </source>
</evidence>
<dbReference type="Gene3D" id="3.40.50.10740">
    <property type="entry name" value="Class I glutamine amidotransferase-like"/>
    <property type="match status" value="1"/>
</dbReference>
<proteinExistence type="inferred from homology"/>
<evidence type="ECO:0000259" key="7">
    <source>
        <dbReference type="Pfam" id="PF17676"/>
    </source>
</evidence>
<gene>
    <name evidence="8" type="ORF">H5J25_01360</name>
</gene>
<dbReference type="GO" id="GO:0008236">
    <property type="term" value="F:serine-type peptidase activity"/>
    <property type="evidence" value="ECO:0007669"/>
    <property type="project" value="UniProtKB-KW"/>
</dbReference>
<evidence type="ECO:0000256" key="4">
    <source>
        <dbReference type="ARBA" id="ARBA00022801"/>
    </source>
</evidence>
<dbReference type="InterPro" id="IPR040921">
    <property type="entry name" value="Peptidase_S66C"/>
</dbReference>
<dbReference type="CDD" id="cd07025">
    <property type="entry name" value="Peptidase_S66"/>
    <property type="match status" value="1"/>
</dbReference>
<keyword evidence="9" id="KW-1185">Reference proteome</keyword>
<feature type="domain" description="LD-carboxypeptidase C-terminal" evidence="7">
    <location>
        <begin position="166"/>
        <end position="271"/>
    </location>
</feature>
<protein>
    <submittedName>
        <fullName evidence="8">LD-carboxypeptidase</fullName>
    </submittedName>
</protein>
<evidence type="ECO:0000313" key="9">
    <source>
        <dbReference type="Proteomes" id="UP000595894"/>
    </source>
</evidence>
<dbReference type="InterPro" id="IPR027461">
    <property type="entry name" value="Carboxypeptidase_A_C_sf"/>
</dbReference>
<feature type="domain" description="LD-carboxypeptidase N-terminal" evidence="6">
    <location>
        <begin position="3"/>
        <end position="115"/>
    </location>
</feature>